<dbReference type="PANTHER" id="PTHR14969">
    <property type="entry name" value="SPHINGOSINE-1-PHOSPHATE PHOSPHOHYDROLASE"/>
    <property type="match status" value="1"/>
</dbReference>
<feature type="domain" description="Phosphatidic acid phosphatase type 2/haloperoxidase" evidence="2">
    <location>
        <begin position="87"/>
        <end position="199"/>
    </location>
</feature>
<organism evidence="4 5">
    <name type="scientific">Leuconostoc suionicum</name>
    <dbReference type="NCBI Taxonomy" id="1511761"/>
    <lineage>
        <taxon>Bacteria</taxon>
        <taxon>Bacillati</taxon>
        <taxon>Bacillota</taxon>
        <taxon>Bacilli</taxon>
        <taxon>Lactobacillales</taxon>
        <taxon>Lactobacillaceae</taxon>
        <taxon>Leuconostoc</taxon>
    </lineage>
</organism>
<feature type="transmembrane region" description="Helical" evidence="1">
    <location>
        <begin position="184"/>
        <end position="203"/>
    </location>
</feature>
<dbReference type="CDD" id="cd03392">
    <property type="entry name" value="PAP2_like_2"/>
    <property type="match status" value="1"/>
</dbReference>
<dbReference type="InterPro" id="IPR036938">
    <property type="entry name" value="PAP2/HPO_sf"/>
</dbReference>
<reference evidence="4 5" key="2">
    <citation type="submission" date="2018-02" db="EMBL/GenBank/DDBJ databases">
        <authorList>
            <person name="Cohen D.B."/>
            <person name="Kent A.D."/>
        </authorList>
    </citation>
    <scope>NUCLEOTIDE SEQUENCE [LARGE SCALE GENOMIC DNA]</scope>
    <source>
        <strain evidence="4 5">CECT 9216</strain>
    </source>
</reference>
<keyword evidence="1" id="KW-0812">Transmembrane</keyword>
<feature type="transmembrane region" description="Helical" evidence="1">
    <location>
        <begin position="87"/>
        <end position="109"/>
    </location>
</feature>
<dbReference type="GeneID" id="99673757"/>
<evidence type="ECO:0000256" key="1">
    <source>
        <dbReference type="SAM" id="Phobius"/>
    </source>
</evidence>
<dbReference type="RefSeq" id="WP_072613302.1">
    <property type="nucleotide sequence ID" value="NZ_AP017935.1"/>
</dbReference>
<proteinExistence type="predicted"/>
<dbReference type="Pfam" id="PF01569">
    <property type="entry name" value="PAP2"/>
    <property type="match status" value="1"/>
</dbReference>
<dbReference type="Gene3D" id="1.20.144.10">
    <property type="entry name" value="Phosphatidic acid phosphatase type 2/haloperoxidase"/>
    <property type="match status" value="2"/>
</dbReference>
<gene>
    <name evidence="3" type="ORF">LES8486_00896</name>
    <name evidence="4" type="ORF">LES9216_01043</name>
</gene>
<dbReference type="PANTHER" id="PTHR14969:SF13">
    <property type="entry name" value="AT30094P"/>
    <property type="match status" value="1"/>
</dbReference>
<dbReference type="EMBL" id="OKQR01000001">
    <property type="protein sequence ID" value="SPD91902.1"/>
    <property type="molecule type" value="Genomic_DNA"/>
</dbReference>
<keyword evidence="6" id="KW-1185">Reference proteome</keyword>
<evidence type="ECO:0000259" key="2">
    <source>
        <dbReference type="SMART" id="SM00014"/>
    </source>
</evidence>
<name>A0A2N9KA21_9LACO</name>
<dbReference type="SMART" id="SM00014">
    <property type="entry name" value="acidPPc"/>
    <property type="match status" value="1"/>
</dbReference>
<dbReference type="KEGG" id="lsu:A6B45_03070"/>
<dbReference type="EMBL" id="OKQU01000001">
    <property type="protein sequence ID" value="SPE07181.1"/>
    <property type="molecule type" value="Genomic_DNA"/>
</dbReference>
<reference evidence="3 6" key="1">
    <citation type="submission" date="2018-02" db="EMBL/GenBank/DDBJ databases">
        <authorList>
            <person name="Rodrigo-Torres L."/>
            <person name="Arahal R. D."/>
            <person name="Lucena T."/>
        </authorList>
    </citation>
    <scope>NUCLEOTIDE SEQUENCE [LARGE SCALE GENOMIC DNA]</scope>
    <source>
        <strain evidence="3 6">CECT 8486</strain>
    </source>
</reference>
<evidence type="ECO:0000313" key="3">
    <source>
        <dbReference type="EMBL" id="SPD91902.1"/>
    </source>
</evidence>
<dbReference type="SUPFAM" id="SSF48317">
    <property type="entry name" value="Acid phosphatase/Vanadium-dependent haloperoxidase"/>
    <property type="match status" value="1"/>
</dbReference>
<dbReference type="Proteomes" id="UP000239237">
    <property type="component" value="Unassembled WGS sequence"/>
</dbReference>
<accession>A0A2N9KA21</accession>
<dbReference type="InterPro" id="IPR000326">
    <property type="entry name" value="PAP2/HPO"/>
</dbReference>
<sequence length="217" mass="24571">MTIQQKKQRLSTLLATILFGIMTFGILMSPNWLRQFDIFFQQLIQHRGTFTTLFFTHITQAGNITAIIVISVIVSIFLIYKHYYRELLFLSVNIVLSAGIITQLLKHAITRVRPQPQLIQESGYSFPSGHSMAAILLYGSLIILINYHLKQGLFKTASVIILTSLIIIIPISRVYVNVHYPSDVLAGLSLGYVLLFISKYFIFDLKSATGVLHDSHK</sequence>
<evidence type="ECO:0000313" key="5">
    <source>
        <dbReference type="Proteomes" id="UP000237923"/>
    </source>
</evidence>
<feature type="transmembrane region" description="Helical" evidence="1">
    <location>
        <begin position="159"/>
        <end position="178"/>
    </location>
</feature>
<dbReference type="Proteomes" id="UP000237923">
    <property type="component" value="Unassembled WGS sequence"/>
</dbReference>
<dbReference type="AlphaFoldDB" id="A0A2N9KA21"/>
<evidence type="ECO:0000313" key="6">
    <source>
        <dbReference type="Proteomes" id="UP000239237"/>
    </source>
</evidence>
<feature type="transmembrane region" description="Helical" evidence="1">
    <location>
        <begin position="12"/>
        <end position="33"/>
    </location>
</feature>
<keyword evidence="1" id="KW-1133">Transmembrane helix</keyword>
<evidence type="ECO:0000313" key="4">
    <source>
        <dbReference type="EMBL" id="SPE07181.1"/>
    </source>
</evidence>
<feature type="transmembrane region" description="Helical" evidence="1">
    <location>
        <begin position="53"/>
        <end position="80"/>
    </location>
</feature>
<protein>
    <submittedName>
        <fullName evidence="4">Phosphatidylglycerophosphatase B</fullName>
    </submittedName>
</protein>
<keyword evidence="1" id="KW-0472">Membrane</keyword>
<feature type="transmembrane region" description="Helical" evidence="1">
    <location>
        <begin position="129"/>
        <end position="147"/>
    </location>
</feature>